<sequence length="105" mass="11668">MNTYIWTIIIGGAIVTILPRILPVMFISKINLNDRISKFFKFIPIAILSTLVVSELFIVNNKVGINTYEAVAVIPTVIIAIKKNNLLLTVIVGVISLALLRMIFN</sequence>
<dbReference type="InterPro" id="IPR008407">
    <property type="entry name" value="Brnchd-chn_aa_trnsp_AzlD"/>
</dbReference>
<dbReference type="HOGENOM" id="CLU_157896_0_1_9"/>
<keyword evidence="3" id="KW-1185">Reference proteome</keyword>
<name>R4K5F1_CLOPA</name>
<feature type="transmembrane region" description="Helical" evidence="1">
    <location>
        <begin position="6"/>
        <end position="27"/>
    </location>
</feature>
<dbReference type="KEGG" id="cpas:Clopa_0720"/>
<proteinExistence type="predicted"/>
<dbReference type="STRING" id="86416.Clopa_0720"/>
<dbReference type="AlphaFoldDB" id="R4K5F1"/>
<dbReference type="RefSeq" id="WP_015614085.1">
    <property type="nucleotide sequence ID" value="NC_021182.1"/>
</dbReference>
<accession>R4K5F1</accession>
<evidence type="ECO:0000313" key="2">
    <source>
        <dbReference type="EMBL" id="AGK95759.1"/>
    </source>
</evidence>
<protein>
    <submittedName>
        <fullName evidence="2">Putative membrane protein</fullName>
    </submittedName>
</protein>
<dbReference type="Pfam" id="PF05437">
    <property type="entry name" value="AzlD"/>
    <property type="match status" value="1"/>
</dbReference>
<dbReference type="EMBL" id="CP003261">
    <property type="protein sequence ID" value="AGK95759.1"/>
    <property type="molecule type" value="Genomic_DNA"/>
</dbReference>
<feature type="transmembrane region" description="Helical" evidence="1">
    <location>
        <begin position="39"/>
        <end position="59"/>
    </location>
</feature>
<organism evidence="2 3">
    <name type="scientific">Clostridium pasteurianum BC1</name>
    <dbReference type="NCBI Taxonomy" id="86416"/>
    <lineage>
        <taxon>Bacteria</taxon>
        <taxon>Bacillati</taxon>
        <taxon>Bacillota</taxon>
        <taxon>Clostridia</taxon>
        <taxon>Eubacteriales</taxon>
        <taxon>Clostridiaceae</taxon>
        <taxon>Clostridium</taxon>
    </lineage>
</organism>
<dbReference type="eggNOG" id="COG4392">
    <property type="taxonomic scope" value="Bacteria"/>
</dbReference>
<gene>
    <name evidence="2" type="ORF">Clopa_0720</name>
</gene>
<evidence type="ECO:0000313" key="3">
    <source>
        <dbReference type="Proteomes" id="UP000013523"/>
    </source>
</evidence>
<dbReference type="PATRIC" id="fig|86416.3.peg.708"/>
<keyword evidence="1" id="KW-0812">Transmembrane</keyword>
<keyword evidence="1" id="KW-0472">Membrane</keyword>
<dbReference type="Proteomes" id="UP000013523">
    <property type="component" value="Chromosome"/>
</dbReference>
<dbReference type="OrthoDB" id="9811308at2"/>
<evidence type="ECO:0000256" key="1">
    <source>
        <dbReference type="SAM" id="Phobius"/>
    </source>
</evidence>
<keyword evidence="1" id="KW-1133">Transmembrane helix</keyword>
<feature type="transmembrane region" description="Helical" evidence="1">
    <location>
        <begin position="86"/>
        <end position="104"/>
    </location>
</feature>
<reference evidence="2 3" key="1">
    <citation type="submission" date="2012-01" db="EMBL/GenBank/DDBJ databases">
        <title>Complete sequence of chromosome of Clostridium pasteurianum BC1.</title>
        <authorList>
            <consortium name="US DOE Joint Genome Institute"/>
            <person name="Lucas S."/>
            <person name="Han J."/>
            <person name="Lapidus A."/>
            <person name="Cheng J.-F."/>
            <person name="Goodwin L."/>
            <person name="Pitluck S."/>
            <person name="Peters L."/>
            <person name="Mikhailova N."/>
            <person name="Teshima H."/>
            <person name="Detter J.C."/>
            <person name="Han C."/>
            <person name="Tapia R."/>
            <person name="Land M."/>
            <person name="Hauser L."/>
            <person name="Kyrpides N."/>
            <person name="Ivanova N."/>
            <person name="Pagani I."/>
            <person name="Dunn J."/>
            <person name="Taghavi S."/>
            <person name="Francis A."/>
            <person name="van der Lelie D."/>
            <person name="Woyke T."/>
        </authorList>
    </citation>
    <scope>NUCLEOTIDE SEQUENCE [LARGE SCALE GENOMIC DNA]</scope>
    <source>
        <strain evidence="2 3">BC1</strain>
    </source>
</reference>